<evidence type="ECO:0008006" key="4">
    <source>
        <dbReference type="Google" id="ProtNLM"/>
    </source>
</evidence>
<feature type="coiled-coil region" evidence="1">
    <location>
        <begin position="71"/>
        <end position="133"/>
    </location>
</feature>
<evidence type="ECO:0000256" key="1">
    <source>
        <dbReference type="SAM" id="Coils"/>
    </source>
</evidence>
<name>A0AA39MWR9_ARMTA</name>
<reference evidence="2" key="1">
    <citation type="submission" date="2023-06" db="EMBL/GenBank/DDBJ databases">
        <authorList>
            <consortium name="Lawrence Berkeley National Laboratory"/>
            <person name="Ahrendt S."/>
            <person name="Sahu N."/>
            <person name="Indic B."/>
            <person name="Wong-Bajracharya J."/>
            <person name="Merenyi Z."/>
            <person name="Ke H.-M."/>
            <person name="Monk M."/>
            <person name="Kocsube S."/>
            <person name="Drula E."/>
            <person name="Lipzen A."/>
            <person name="Balint B."/>
            <person name="Henrissat B."/>
            <person name="Andreopoulos B."/>
            <person name="Martin F.M."/>
            <person name="Harder C.B."/>
            <person name="Rigling D."/>
            <person name="Ford K.L."/>
            <person name="Foster G.D."/>
            <person name="Pangilinan J."/>
            <person name="Papanicolaou A."/>
            <person name="Barry K."/>
            <person name="LaButti K."/>
            <person name="Viragh M."/>
            <person name="Koriabine M."/>
            <person name="Yan M."/>
            <person name="Riley R."/>
            <person name="Champramary S."/>
            <person name="Plett K.L."/>
            <person name="Tsai I.J."/>
            <person name="Slot J."/>
            <person name="Sipos G."/>
            <person name="Plett J."/>
            <person name="Nagy L.G."/>
            <person name="Grigoriev I.V."/>
        </authorList>
    </citation>
    <scope>NUCLEOTIDE SEQUENCE</scope>
    <source>
        <strain evidence="2">CCBAS 213</strain>
    </source>
</reference>
<dbReference type="GeneID" id="85357597"/>
<evidence type="ECO:0000313" key="3">
    <source>
        <dbReference type="Proteomes" id="UP001175211"/>
    </source>
</evidence>
<proteinExistence type="predicted"/>
<gene>
    <name evidence="2" type="ORF">EV420DRAFT_1566039</name>
</gene>
<sequence>MPRVAIDLPCTLPLPSRSFPCRYSQSPYKMSRSKEDLIIPLDTEAQIEDLKRERDKSRTQHLETLKKLRRKADVERDNDTLRKENERLRKDLDDAKARALKVDEEATDLWGQKETVEYENRGLKRLVARLQERTRDVHRTVTDTAVPLTDGYGYGWTVSVP</sequence>
<dbReference type="RefSeq" id="XP_060326609.1">
    <property type="nucleotide sequence ID" value="XM_060474049.1"/>
</dbReference>
<keyword evidence="3" id="KW-1185">Reference proteome</keyword>
<dbReference type="EMBL" id="JAUEPS010000040">
    <property type="protein sequence ID" value="KAK0448894.1"/>
    <property type="molecule type" value="Genomic_DNA"/>
</dbReference>
<evidence type="ECO:0000313" key="2">
    <source>
        <dbReference type="EMBL" id="KAK0448894.1"/>
    </source>
</evidence>
<organism evidence="2 3">
    <name type="scientific">Armillaria tabescens</name>
    <name type="common">Ringless honey mushroom</name>
    <name type="synonym">Agaricus tabescens</name>
    <dbReference type="NCBI Taxonomy" id="1929756"/>
    <lineage>
        <taxon>Eukaryota</taxon>
        <taxon>Fungi</taxon>
        <taxon>Dikarya</taxon>
        <taxon>Basidiomycota</taxon>
        <taxon>Agaricomycotina</taxon>
        <taxon>Agaricomycetes</taxon>
        <taxon>Agaricomycetidae</taxon>
        <taxon>Agaricales</taxon>
        <taxon>Marasmiineae</taxon>
        <taxon>Physalacriaceae</taxon>
        <taxon>Desarmillaria</taxon>
    </lineage>
</organism>
<comment type="caution">
    <text evidence="2">The sequence shown here is derived from an EMBL/GenBank/DDBJ whole genome shotgun (WGS) entry which is preliminary data.</text>
</comment>
<protein>
    <recommendedName>
        <fullName evidence="4">BZIP domain-containing protein</fullName>
    </recommendedName>
</protein>
<dbReference type="Proteomes" id="UP001175211">
    <property type="component" value="Unassembled WGS sequence"/>
</dbReference>
<accession>A0AA39MWR9</accession>
<keyword evidence="1" id="KW-0175">Coiled coil</keyword>
<dbReference type="AlphaFoldDB" id="A0AA39MWR9"/>